<dbReference type="AlphaFoldDB" id="A0AAV7WDW1"/>
<proteinExistence type="predicted"/>
<evidence type="ECO:0000313" key="3">
    <source>
        <dbReference type="Proteomes" id="UP001066276"/>
    </source>
</evidence>
<dbReference type="Proteomes" id="UP001066276">
    <property type="component" value="Chromosome 1_2"/>
</dbReference>
<name>A0AAV7WDW1_PLEWA</name>
<comment type="caution">
    <text evidence="2">The sequence shown here is derived from an EMBL/GenBank/DDBJ whole genome shotgun (WGS) entry which is preliminary data.</text>
</comment>
<organism evidence="2 3">
    <name type="scientific">Pleurodeles waltl</name>
    <name type="common">Iberian ribbed newt</name>
    <dbReference type="NCBI Taxonomy" id="8319"/>
    <lineage>
        <taxon>Eukaryota</taxon>
        <taxon>Metazoa</taxon>
        <taxon>Chordata</taxon>
        <taxon>Craniata</taxon>
        <taxon>Vertebrata</taxon>
        <taxon>Euteleostomi</taxon>
        <taxon>Amphibia</taxon>
        <taxon>Batrachia</taxon>
        <taxon>Caudata</taxon>
        <taxon>Salamandroidea</taxon>
        <taxon>Salamandridae</taxon>
        <taxon>Pleurodelinae</taxon>
        <taxon>Pleurodeles</taxon>
    </lineage>
</organism>
<reference evidence="2" key="1">
    <citation type="journal article" date="2022" name="bioRxiv">
        <title>Sequencing and chromosome-scale assembly of the giantPleurodeles waltlgenome.</title>
        <authorList>
            <person name="Brown T."/>
            <person name="Elewa A."/>
            <person name="Iarovenko S."/>
            <person name="Subramanian E."/>
            <person name="Araus A.J."/>
            <person name="Petzold A."/>
            <person name="Susuki M."/>
            <person name="Suzuki K.-i.T."/>
            <person name="Hayashi T."/>
            <person name="Toyoda A."/>
            <person name="Oliveira C."/>
            <person name="Osipova E."/>
            <person name="Leigh N.D."/>
            <person name="Simon A."/>
            <person name="Yun M.H."/>
        </authorList>
    </citation>
    <scope>NUCLEOTIDE SEQUENCE</scope>
    <source>
        <strain evidence="2">20211129_DDA</strain>
        <tissue evidence="2">Liver</tissue>
    </source>
</reference>
<evidence type="ECO:0000313" key="2">
    <source>
        <dbReference type="EMBL" id="KAJ1210796.1"/>
    </source>
</evidence>
<accession>A0AAV7WDW1</accession>
<protein>
    <submittedName>
        <fullName evidence="2">Uncharacterized protein</fullName>
    </submittedName>
</protein>
<sequence length="119" mass="12733">MQHDYAERFTGRIYRKLESSSSRQELQQGAVHASDRSAPLPGVPGVGVGVLGGEGKLPLTSLHLCPLPAGLASSPRAQVPEHGGVCSFTEQGKLRLFTTHLPVTTPHRVALHVAQYLCN</sequence>
<feature type="region of interest" description="Disordered" evidence="1">
    <location>
        <begin position="19"/>
        <end position="44"/>
    </location>
</feature>
<dbReference type="EMBL" id="JANPWB010000002">
    <property type="protein sequence ID" value="KAJ1210796.1"/>
    <property type="molecule type" value="Genomic_DNA"/>
</dbReference>
<keyword evidence="3" id="KW-1185">Reference proteome</keyword>
<evidence type="ECO:0000256" key="1">
    <source>
        <dbReference type="SAM" id="MobiDB-lite"/>
    </source>
</evidence>
<gene>
    <name evidence="2" type="ORF">NDU88_006158</name>
</gene>